<feature type="transmembrane region" description="Helical" evidence="2">
    <location>
        <begin position="411"/>
        <end position="429"/>
    </location>
</feature>
<feature type="transmembrane region" description="Helical" evidence="2">
    <location>
        <begin position="305"/>
        <end position="328"/>
    </location>
</feature>
<dbReference type="AlphaFoldDB" id="A0A812QQA0"/>
<gene>
    <name evidence="3" type="ORF">SPIL2461_LOCUS9818</name>
</gene>
<evidence type="ECO:0000256" key="2">
    <source>
        <dbReference type="SAM" id="Phobius"/>
    </source>
</evidence>
<feature type="transmembrane region" description="Helical" evidence="2">
    <location>
        <begin position="264"/>
        <end position="284"/>
    </location>
</feature>
<comment type="caution">
    <text evidence="3">The sequence shown here is derived from an EMBL/GenBank/DDBJ whole genome shotgun (WGS) entry which is preliminary data.</text>
</comment>
<evidence type="ECO:0000313" key="3">
    <source>
        <dbReference type="EMBL" id="CAE7398513.1"/>
    </source>
</evidence>
<proteinExistence type="predicted"/>
<feature type="region of interest" description="Disordered" evidence="1">
    <location>
        <begin position="1"/>
        <end position="20"/>
    </location>
</feature>
<feature type="compositionally biased region" description="Low complexity" evidence="1">
    <location>
        <begin position="1"/>
        <end position="17"/>
    </location>
</feature>
<organism evidence="3 4">
    <name type="scientific">Symbiodinium pilosum</name>
    <name type="common">Dinoflagellate</name>
    <dbReference type="NCBI Taxonomy" id="2952"/>
    <lineage>
        <taxon>Eukaryota</taxon>
        <taxon>Sar</taxon>
        <taxon>Alveolata</taxon>
        <taxon>Dinophyceae</taxon>
        <taxon>Suessiales</taxon>
        <taxon>Symbiodiniaceae</taxon>
        <taxon>Symbiodinium</taxon>
    </lineage>
</organism>
<reference evidence="3" key="1">
    <citation type="submission" date="2021-02" db="EMBL/GenBank/DDBJ databases">
        <authorList>
            <person name="Dougan E. K."/>
            <person name="Rhodes N."/>
            <person name="Thang M."/>
            <person name="Chan C."/>
        </authorList>
    </citation>
    <scope>NUCLEOTIDE SEQUENCE</scope>
</reference>
<name>A0A812QQA0_SYMPI</name>
<dbReference type="OrthoDB" id="424381at2759"/>
<dbReference type="EMBL" id="CAJNIZ010017446">
    <property type="protein sequence ID" value="CAE7398513.1"/>
    <property type="molecule type" value="Genomic_DNA"/>
</dbReference>
<protein>
    <submittedName>
        <fullName evidence="3">Uncharacterized protein</fullName>
    </submittedName>
</protein>
<sequence length="479" mass="53638">MDSRGSSKNSTGSGSYSLEVSHLRETARSVRWDLPRLRNKDDSRGVTKQEAFCWILYGSSLATMVIQFAKGETLSHLVLGLFTYWTLYTASAEYSTRFSADGSDHRLFYILLAVSIFFMDVNWTGDLLASTNADARRLHLSGLAACYILIGLMHARVGLWLPACRRFATFHLMLNAASAALYFWASRSREALCEVLCWIACFLFFPRTYGLPQHQLIDLITRQRNAEDYIGRSQAVMITTLALVVKCITKGVEPGQVEVGHESFWTLMSSLLLVMLIKLLLYDVHIADTKWHAVRCETSQLRPAAFLSLIPVAMAGVMMMAAGCFLVLDEEFKDYGDSAEAADHKAGQNFCQGFGVLLLAVTAMRLLHNEPHVPSVRSKRRLMVMWKVQVGVQLLFAVLSVSLSGEISGKKGLYICVVLTAVLIILNLLDELEELRAYRSNWRVVRTIGSLHSLTKYMKKSSESSMDDRLETGREASQV</sequence>
<keyword evidence="2" id="KW-0472">Membrane</keyword>
<keyword evidence="2" id="KW-0812">Transmembrane</keyword>
<accession>A0A812QQA0</accession>
<feature type="transmembrane region" description="Helical" evidence="2">
    <location>
        <begin position="137"/>
        <end position="155"/>
    </location>
</feature>
<evidence type="ECO:0000256" key="1">
    <source>
        <dbReference type="SAM" id="MobiDB-lite"/>
    </source>
</evidence>
<evidence type="ECO:0000313" key="4">
    <source>
        <dbReference type="Proteomes" id="UP000649617"/>
    </source>
</evidence>
<feature type="transmembrane region" description="Helical" evidence="2">
    <location>
        <begin position="191"/>
        <end position="209"/>
    </location>
</feature>
<feature type="transmembrane region" description="Helical" evidence="2">
    <location>
        <begin position="167"/>
        <end position="185"/>
    </location>
</feature>
<feature type="transmembrane region" description="Helical" evidence="2">
    <location>
        <begin position="388"/>
        <end position="405"/>
    </location>
</feature>
<feature type="transmembrane region" description="Helical" evidence="2">
    <location>
        <begin position="107"/>
        <end position="125"/>
    </location>
</feature>
<keyword evidence="4" id="KW-1185">Reference proteome</keyword>
<keyword evidence="2" id="KW-1133">Transmembrane helix</keyword>
<dbReference type="Proteomes" id="UP000649617">
    <property type="component" value="Unassembled WGS sequence"/>
</dbReference>
<feature type="transmembrane region" description="Helical" evidence="2">
    <location>
        <begin position="75"/>
        <end position="95"/>
    </location>
</feature>